<proteinExistence type="predicted"/>
<gene>
    <name evidence="1" type="ORF">H0I39_13155</name>
</gene>
<keyword evidence="2" id="KW-1185">Reference proteome</keyword>
<dbReference type="EMBL" id="JACCKX010000001">
    <property type="protein sequence ID" value="NZA02468.1"/>
    <property type="molecule type" value="Genomic_DNA"/>
</dbReference>
<dbReference type="AlphaFoldDB" id="A0A853IYB6"/>
<evidence type="ECO:0000313" key="1">
    <source>
        <dbReference type="EMBL" id="NZA02468.1"/>
    </source>
</evidence>
<accession>A0A853IYB6</accession>
<protein>
    <submittedName>
        <fullName evidence="1">Uncharacterized protein</fullName>
    </submittedName>
</protein>
<dbReference type="RefSeq" id="WP_180550800.1">
    <property type="nucleotide sequence ID" value="NZ_JACCKX010000001.1"/>
</dbReference>
<evidence type="ECO:0000313" key="2">
    <source>
        <dbReference type="Proteomes" id="UP000589716"/>
    </source>
</evidence>
<reference evidence="1 2" key="1">
    <citation type="submission" date="2020-07" db="EMBL/GenBank/DDBJ databases">
        <authorList>
            <person name="Maaloum M."/>
        </authorList>
    </citation>
    <scope>NUCLEOTIDE SEQUENCE [LARGE SCALE GENOMIC DNA]</scope>
    <source>
        <strain evidence="1 2">GCS-AN-3</strain>
    </source>
</reference>
<organism evidence="1 2">
    <name type="scientific">Ottowia beijingensis</name>
    <dbReference type="NCBI Taxonomy" id="1207057"/>
    <lineage>
        <taxon>Bacteria</taxon>
        <taxon>Pseudomonadati</taxon>
        <taxon>Pseudomonadota</taxon>
        <taxon>Betaproteobacteria</taxon>
        <taxon>Burkholderiales</taxon>
        <taxon>Comamonadaceae</taxon>
        <taxon>Ottowia</taxon>
    </lineage>
</organism>
<comment type="caution">
    <text evidence="1">The sequence shown here is derived from an EMBL/GenBank/DDBJ whole genome shotgun (WGS) entry which is preliminary data.</text>
</comment>
<dbReference type="Proteomes" id="UP000589716">
    <property type="component" value="Unassembled WGS sequence"/>
</dbReference>
<name>A0A853IYB6_9BURK</name>
<sequence>MFVKPYVLQAGAGEAVQIGDIVTVRKYILDTDATTITKDMGPIWFWVGYRRPQDGRFFKCLKMENSCDVESGVVGLKTGSWFYYPINDVSVASWRNKDGHLDPRCGSELVLGGEVASSCWKTQLPFAIPCLPSPHLIWSSNSRTPSWLAAWAQWCRGSSTTWCSAARPNCTSGR</sequence>